<dbReference type="EMBL" id="JAHRIP010047059">
    <property type="protein sequence ID" value="MEQ2298047.1"/>
    <property type="molecule type" value="Genomic_DNA"/>
</dbReference>
<dbReference type="Proteomes" id="UP001469553">
    <property type="component" value="Unassembled WGS sequence"/>
</dbReference>
<organism evidence="1 2">
    <name type="scientific">Ameca splendens</name>
    <dbReference type="NCBI Taxonomy" id="208324"/>
    <lineage>
        <taxon>Eukaryota</taxon>
        <taxon>Metazoa</taxon>
        <taxon>Chordata</taxon>
        <taxon>Craniata</taxon>
        <taxon>Vertebrata</taxon>
        <taxon>Euteleostomi</taxon>
        <taxon>Actinopterygii</taxon>
        <taxon>Neopterygii</taxon>
        <taxon>Teleostei</taxon>
        <taxon>Neoteleostei</taxon>
        <taxon>Acanthomorphata</taxon>
        <taxon>Ovalentaria</taxon>
        <taxon>Atherinomorphae</taxon>
        <taxon>Cyprinodontiformes</taxon>
        <taxon>Goodeidae</taxon>
        <taxon>Ameca</taxon>
    </lineage>
</organism>
<sequence>PAKAPAAVATVREIQQRTAPSTTPVRAVAVEGKQKRKRCQDFFDFRHLLD</sequence>
<evidence type="ECO:0000313" key="2">
    <source>
        <dbReference type="Proteomes" id="UP001469553"/>
    </source>
</evidence>
<comment type="caution">
    <text evidence="1">The sequence shown here is derived from an EMBL/GenBank/DDBJ whole genome shotgun (WGS) entry which is preliminary data.</text>
</comment>
<accession>A0ABV0YVZ4</accession>
<feature type="non-terminal residue" evidence="1">
    <location>
        <position position="1"/>
    </location>
</feature>
<name>A0ABV0YVZ4_9TELE</name>
<keyword evidence="2" id="KW-1185">Reference proteome</keyword>
<protein>
    <submittedName>
        <fullName evidence="1">Uncharacterized protein</fullName>
    </submittedName>
</protein>
<reference evidence="1 2" key="1">
    <citation type="submission" date="2021-06" db="EMBL/GenBank/DDBJ databases">
        <authorList>
            <person name="Palmer J.M."/>
        </authorList>
    </citation>
    <scope>NUCLEOTIDE SEQUENCE [LARGE SCALE GENOMIC DNA]</scope>
    <source>
        <strain evidence="1 2">AS_MEX2019</strain>
        <tissue evidence="1">Muscle</tissue>
    </source>
</reference>
<gene>
    <name evidence="1" type="ORF">AMECASPLE_001102</name>
</gene>
<proteinExistence type="predicted"/>
<evidence type="ECO:0000313" key="1">
    <source>
        <dbReference type="EMBL" id="MEQ2298047.1"/>
    </source>
</evidence>